<reference evidence="2 3" key="1">
    <citation type="submission" date="2024-05" db="EMBL/GenBank/DDBJ databases">
        <authorList>
            <person name="Wallberg A."/>
        </authorList>
    </citation>
    <scope>NUCLEOTIDE SEQUENCE [LARGE SCALE GENOMIC DNA]</scope>
</reference>
<proteinExistence type="predicted"/>
<evidence type="ECO:0000313" key="3">
    <source>
        <dbReference type="Proteomes" id="UP001497623"/>
    </source>
</evidence>
<dbReference type="SUPFAM" id="SSF55729">
    <property type="entry name" value="Acyl-CoA N-acyltransferases (Nat)"/>
    <property type="match status" value="1"/>
</dbReference>
<dbReference type="PANTHER" id="PTHR20905:SF1">
    <property type="entry name" value="AT07410P-RELATED"/>
    <property type="match status" value="1"/>
</dbReference>
<evidence type="ECO:0000313" key="2">
    <source>
        <dbReference type="EMBL" id="CAL4107304.1"/>
    </source>
</evidence>
<dbReference type="EMBL" id="CAXKWB010013313">
    <property type="protein sequence ID" value="CAL4107304.1"/>
    <property type="molecule type" value="Genomic_DNA"/>
</dbReference>
<feature type="domain" description="N-acetyltransferase" evidence="1">
    <location>
        <begin position="21"/>
        <end position="145"/>
    </location>
</feature>
<dbReference type="InterPro" id="IPR016181">
    <property type="entry name" value="Acyl_CoA_acyltransferase"/>
</dbReference>
<keyword evidence="3" id="KW-1185">Reference proteome</keyword>
<dbReference type="Proteomes" id="UP001497623">
    <property type="component" value="Unassembled WGS sequence"/>
</dbReference>
<protein>
    <recommendedName>
        <fullName evidence="1">N-acetyltransferase domain-containing protein</fullName>
    </recommendedName>
</protein>
<gene>
    <name evidence="2" type="ORF">MNOR_LOCUS18534</name>
</gene>
<dbReference type="AlphaFoldDB" id="A0AAV2QY55"/>
<dbReference type="Gene3D" id="3.40.630.30">
    <property type="match status" value="1"/>
</dbReference>
<dbReference type="CDD" id="cd04301">
    <property type="entry name" value="NAT_SF"/>
    <property type="match status" value="1"/>
</dbReference>
<sequence>MTSENKKMSKVETKMPEKDILEYGVVSKKDAEQIWPLLSKAFFPREPIIRMTRAVLSHLEASFNVFKAEKVDKVGEMAMLTVDPKYAGRGIARKLVQMAEDLLVKKGITIAYSQATNIVSHKVFTKCGYETRLTIDFEPFELNGKRILDLSKMEGTTKAAIVTKNIGISKENKL</sequence>
<comment type="caution">
    <text evidence="2">The sequence shown here is derived from an EMBL/GenBank/DDBJ whole genome shotgun (WGS) entry which is preliminary data.</text>
</comment>
<dbReference type="PANTHER" id="PTHR20905">
    <property type="entry name" value="N-ACETYLTRANSFERASE-RELATED"/>
    <property type="match status" value="1"/>
</dbReference>
<dbReference type="GO" id="GO:0008080">
    <property type="term" value="F:N-acetyltransferase activity"/>
    <property type="evidence" value="ECO:0007669"/>
    <property type="project" value="TreeGrafter"/>
</dbReference>
<accession>A0AAV2QY55</accession>
<dbReference type="Pfam" id="PF00583">
    <property type="entry name" value="Acetyltransf_1"/>
    <property type="match status" value="1"/>
</dbReference>
<organism evidence="2 3">
    <name type="scientific">Meganyctiphanes norvegica</name>
    <name type="common">Northern krill</name>
    <name type="synonym">Thysanopoda norvegica</name>
    <dbReference type="NCBI Taxonomy" id="48144"/>
    <lineage>
        <taxon>Eukaryota</taxon>
        <taxon>Metazoa</taxon>
        <taxon>Ecdysozoa</taxon>
        <taxon>Arthropoda</taxon>
        <taxon>Crustacea</taxon>
        <taxon>Multicrustacea</taxon>
        <taxon>Malacostraca</taxon>
        <taxon>Eumalacostraca</taxon>
        <taxon>Eucarida</taxon>
        <taxon>Euphausiacea</taxon>
        <taxon>Euphausiidae</taxon>
        <taxon>Meganyctiphanes</taxon>
    </lineage>
</organism>
<dbReference type="InterPro" id="IPR000182">
    <property type="entry name" value="GNAT_dom"/>
</dbReference>
<name>A0AAV2QY55_MEGNR</name>
<evidence type="ECO:0000259" key="1">
    <source>
        <dbReference type="PROSITE" id="PS51186"/>
    </source>
</evidence>
<dbReference type="PROSITE" id="PS51186">
    <property type="entry name" value="GNAT"/>
    <property type="match status" value="1"/>
</dbReference>